<keyword evidence="3" id="KW-1185">Reference proteome</keyword>
<dbReference type="Proteomes" id="UP000596742">
    <property type="component" value="Unassembled WGS sequence"/>
</dbReference>
<dbReference type="AlphaFoldDB" id="A0A8B6EFK1"/>
<feature type="domain" description="Reverse transcriptase" evidence="1">
    <location>
        <begin position="1"/>
        <end position="200"/>
    </location>
</feature>
<dbReference type="InterPro" id="IPR043502">
    <property type="entry name" value="DNA/RNA_pol_sf"/>
</dbReference>
<accession>A0A8B6EFK1</accession>
<sequence length="462" mass="52885">MGPYLEKPFLNLRVSPLGLVPKKSKSACRLIHHLSYPDKKSNSVNAGISDESAAVHYAGIHEAINEIKQLRSHKYQVFLSKTDVRSSFRILPVNPSDYELLGFKWNNKFYYDCCLPMGCRTSCEIFEEFSTALEWIALTKLGITSMVHILDDFLIIEKSKEDAISKLKAFVNLCEDLGVPLSAEKTELPSQVMDFVGITLDVIKQEARLPPDKITKCRHLLEKFSHMKRCTLKELQSLIGVLNFACSVIQPGRAFLRRMINLTMTVSDGQNHVYLNQETKDDIRIWLQFLDSFNGKSMFLNESFMSSNTLELHTDAAQSKGYAGIYGSKWFYGPFPENWKNINIMTLEFYPIILAIELWGTLWRNHSILLFTDNEALVSVINKQSTSDGPAMQMVRYMVFRCLQFNILFKAKHIPGKKNIFADCLSRLQVEQFLRISPAAQPKPCLVPHQFQPQNFWSTLQS</sequence>
<dbReference type="PANTHER" id="PTHR33050">
    <property type="entry name" value="REVERSE TRANSCRIPTASE DOMAIN-CONTAINING PROTEIN"/>
    <property type="match status" value="1"/>
</dbReference>
<name>A0A8B6EFK1_MYTGA</name>
<dbReference type="EMBL" id="UYJE01005018">
    <property type="protein sequence ID" value="VDI33266.1"/>
    <property type="molecule type" value="Genomic_DNA"/>
</dbReference>
<dbReference type="InterPro" id="IPR043128">
    <property type="entry name" value="Rev_trsase/Diguanyl_cyclase"/>
</dbReference>
<dbReference type="PROSITE" id="PS50878">
    <property type="entry name" value="RT_POL"/>
    <property type="match status" value="1"/>
</dbReference>
<comment type="caution">
    <text evidence="2">The sequence shown here is derived from an EMBL/GenBank/DDBJ whole genome shotgun (WGS) entry which is preliminary data.</text>
</comment>
<dbReference type="InterPro" id="IPR052055">
    <property type="entry name" value="Hepadnavirus_pol/RT"/>
</dbReference>
<dbReference type="Gene3D" id="3.30.70.270">
    <property type="match status" value="1"/>
</dbReference>
<proteinExistence type="predicted"/>
<dbReference type="OrthoDB" id="6138017at2759"/>
<organism evidence="2 3">
    <name type="scientific">Mytilus galloprovincialis</name>
    <name type="common">Mediterranean mussel</name>
    <dbReference type="NCBI Taxonomy" id="29158"/>
    <lineage>
        <taxon>Eukaryota</taxon>
        <taxon>Metazoa</taxon>
        <taxon>Spiralia</taxon>
        <taxon>Lophotrochozoa</taxon>
        <taxon>Mollusca</taxon>
        <taxon>Bivalvia</taxon>
        <taxon>Autobranchia</taxon>
        <taxon>Pteriomorphia</taxon>
        <taxon>Mytilida</taxon>
        <taxon>Mytiloidea</taxon>
        <taxon>Mytilidae</taxon>
        <taxon>Mytilinae</taxon>
        <taxon>Mytilus</taxon>
    </lineage>
</organism>
<protein>
    <recommendedName>
        <fullName evidence="1">Reverse transcriptase domain-containing protein</fullName>
    </recommendedName>
</protein>
<dbReference type="InterPro" id="IPR000477">
    <property type="entry name" value="RT_dom"/>
</dbReference>
<gene>
    <name evidence="2" type="ORF">MGAL_10B000929</name>
</gene>
<evidence type="ECO:0000259" key="1">
    <source>
        <dbReference type="PROSITE" id="PS50878"/>
    </source>
</evidence>
<evidence type="ECO:0000313" key="3">
    <source>
        <dbReference type="Proteomes" id="UP000596742"/>
    </source>
</evidence>
<dbReference type="Pfam" id="PF00078">
    <property type="entry name" value="RVT_1"/>
    <property type="match status" value="1"/>
</dbReference>
<reference evidence="2" key="1">
    <citation type="submission" date="2018-11" db="EMBL/GenBank/DDBJ databases">
        <authorList>
            <person name="Alioto T."/>
            <person name="Alioto T."/>
        </authorList>
    </citation>
    <scope>NUCLEOTIDE SEQUENCE</scope>
</reference>
<evidence type="ECO:0000313" key="2">
    <source>
        <dbReference type="EMBL" id="VDI33266.1"/>
    </source>
</evidence>
<dbReference type="SUPFAM" id="SSF56672">
    <property type="entry name" value="DNA/RNA polymerases"/>
    <property type="match status" value="1"/>
</dbReference>
<dbReference type="CDD" id="cd03714">
    <property type="entry name" value="RT_DIRS1"/>
    <property type="match status" value="1"/>
</dbReference>
<dbReference type="PANTHER" id="PTHR33050:SF8">
    <property type="entry name" value="REVERSE TRANSCRIPTASE DOMAIN-CONTAINING PROTEIN"/>
    <property type="match status" value="1"/>
</dbReference>
<dbReference type="CDD" id="cd09275">
    <property type="entry name" value="RNase_HI_RT_DIRS1"/>
    <property type="match status" value="1"/>
</dbReference>
<dbReference type="Gene3D" id="3.10.10.10">
    <property type="entry name" value="HIV Type 1 Reverse Transcriptase, subunit A, domain 1"/>
    <property type="match status" value="1"/>
</dbReference>